<dbReference type="SUPFAM" id="SSF55486">
    <property type="entry name" value="Metalloproteases ('zincins'), catalytic domain"/>
    <property type="match status" value="1"/>
</dbReference>
<keyword evidence="1" id="KW-0732">Signal</keyword>
<dbReference type="Proteomes" id="UP000182798">
    <property type="component" value="Unassembled WGS sequence"/>
</dbReference>
<evidence type="ECO:0000313" key="3">
    <source>
        <dbReference type="EMBL" id="OIR24203.1"/>
    </source>
</evidence>
<reference evidence="4" key="1">
    <citation type="submission" date="2016-09" db="EMBL/GenBank/DDBJ databases">
        <title>Genome Sequence of Bathymodiolus thermophilus sulfur-oxidizing gill endosymbiont.</title>
        <authorList>
            <person name="Ponnudurai R."/>
            <person name="Kleiner M."/>
            <person name="Sayavedra L."/>
            <person name="Thuermer A."/>
            <person name="Felbeck H."/>
            <person name="Schlueter R."/>
            <person name="Schweder T."/>
            <person name="Markert S."/>
        </authorList>
    </citation>
    <scope>NUCLEOTIDE SEQUENCE [LARGE SCALE GENOMIC DNA]</scope>
    <source>
        <strain evidence="4">BAT/CrabSpa'14</strain>
    </source>
</reference>
<dbReference type="EMBL" id="CP024634">
    <property type="protein sequence ID" value="AYQ57290.1"/>
    <property type="molecule type" value="Genomic_DNA"/>
</dbReference>
<dbReference type="KEGG" id="bthg:MS2017_1607"/>
<evidence type="ECO:0000313" key="5">
    <source>
        <dbReference type="Proteomes" id="UP000278334"/>
    </source>
</evidence>
<dbReference type="OrthoDB" id="5951339at2"/>
<accession>A0A1J5TTM3</accession>
<proteinExistence type="predicted"/>
<feature type="signal peptide" evidence="1">
    <location>
        <begin position="1"/>
        <end position="20"/>
    </location>
</feature>
<sequence>MNKKILFLSVGLFCLPLVHALELPETIHNIGKEVVNIWLWELDPSVDDRDDIENNILESIGSIGQSSTIIKNSALESIQNVGNSSIISVHWLDSSFKNYQHFDDVIHKIDNADDQLSQFYNYLKKNYGQSRNNYHVLMTESNWGSWFSSKSGEAYSSYYYSISSDNYESSAAHMVGLMLGAKNNSSTYWFSASIMYPNPGFYSRENKFWDNDNKNRVWATLSSILTSAVEISLDALYSGNTSSAPKYIGLHRGVARRASIYKLSIPQGQDRLYSIEIESANFDTYLYVYDKAGNVLASNDDSNKLMSKILYTPPTSPSEIYIVVSGFSESNGEFSLRVKKEQRGVIR</sequence>
<evidence type="ECO:0000313" key="4">
    <source>
        <dbReference type="Proteomes" id="UP000182798"/>
    </source>
</evidence>
<name>A0A1J5TTM3_9GAMM</name>
<dbReference type="Gene3D" id="2.60.120.380">
    <property type="match status" value="1"/>
</dbReference>
<dbReference type="Proteomes" id="UP000278334">
    <property type="component" value="Chromosome"/>
</dbReference>
<gene>
    <name evidence="3" type="ORF">BGC33_09655</name>
    <name evidence="2" type="ORF">MS2017_1607</name>
</gene>
<reference evidence="3" key="2">
    <citation type="journal article" date="2017" name="Stand. Genomic Sci.">
        <title>Genome sequence of the sulfur-oxidizing Bathymodiolus thermophilus gill endosymbiont.</title>
        <authorList>
            <person name="Ponnudurai R."/>
            <person name="Sayavedra L."/>
            <person name="Kleiner M."/>
            <person name="Heiden S.E."/>
            <person name="Thurmer A."/>
            <person name="Felbeck H."/>
            <person name="Schluter R."/>
            <person name="Sievert S.M."/>
            <person name="Daniel R."/>
            <person name="Schweder T."/>
            <person name="Markert S."/>
        </authorList>
    </citation>
    <scope>NUCLEOTIDE SEQUENCE</scope>
    <source>
        <strain evidence="3">BAT/CrabSpa'14</strain>
    </source>
</reference>
<feature type="chain" id="PRO_5036022412" description="Peptidase C-terminal archaeal/bacterial domain-containing protein" evidence="1">
    <location>
        <begin position="21"/>
        <end position="347"/>
    </location>
</feature>
<evidence type="ECO:0008006" key="6">
    <source>
        <dbReference type="Google" id="ProtNLM"/>
    </source>
</evidence>
<protein>
    <recommendedName>
        <fullName evidence="6">Peptidase C-terminal archaeal/bacterial domain-containing protein</fullName>
    </recommendedName>
</protein>
<dbReference type="AlphaFoldDB" id="A0A1J5TTM3"/>
<evidence type="ECO:0000256" key="1">
    <source>
        <dbReference type="SAM" id="SignalP"/>
    </source>
</evidence>
<dbReference type="RefSeq" id="WP_071564882.1">
    <property type="nucleotide sequence ID" value="NZ_CP024634.1"/>
</dbReference>
<organism evidence="3 4">
    <name type="scientific">Bathymodiolus thermophilus thioautotrophic gill symbiont</name>
    <dbReference type="NCBI Taxonomy" id="2360"/>
    <lineage>
        <taxon>Bacteria</taxon>
        <taxon>Pseudomonadati</taxon>
        <taxon>Pseudomonadota</taxon>
        <taxon>Gammaproteobacteria</taxon>
        <taxon>sulfur-oxidizing symbionts</taxon>
    </lineage>
</organism>
<evidence type="ECO:0000313" key="2">
    <source>
        <dbReference type="EMBL" id="AYQ57290.1"/>
    </source>
</evidence>
<reference evidence="2 5" key="3">
    <citation type="submission" date="2017-11" db="EMBL/GenBank/DDBJ databases">
        <title>Genome sequence of the bacterial symbiont EPR9N from a vent mussel Bathymodiolus thermophilus.</title>
        <authorList>
            <person name="Won Y.-J."/>
        </authorList>
    </citation>
    <scope>NUCLEOTIDE SEQUENCE [LARGE SCALE GENOMIC DNA]</scope>
    <source>
        <strain evidence="2 5">EPR9N</strain>
    </source>
</reference>
<dbReference type="EMBL" id="MIQH01000796">
    <property type="protein sequence ID" value="OIR24203.1"/>
    <property type="molecule type" value="Genomic_DNA"/>
</dbReference>